<dbReference type="InterPro" id="IPR036390">
    <property type="entry name" value="WH_DNA-bd_sf"/>
</dbReference>
<evidence type="ECO:0000313" key="2">
    <source>
        <dbReference type="EMBL" id="SHE52404.1"/>
    </source>
</evidence>
<proteinExistence type="predicted"/>
<keyword evidence="3" id="KW-1185">Reference proteome</keyword>
<dbReference type="RefSeq" id="WP_218587151.1">
    <property type="nucleotide sequence ID" value="NZ_FQUK01000007.1"/>
</dbReference>
<feature type="coiled-coil region" evidence="1">
    <location>
        <begin position="83"/>
        <end position="110"/>
    </location>
</feature>
<dbReference type="SUPFAM" id="SSF46785">
    <property type="entry name" value="Winged helix' DNA-binding domain"/>
    <property type="match status" value="1"/>
</dbReference>
<dbReference type="STRING" id="213588.SAMN02745204_00604"/>
<dbReference type="Gene3D" id="1.10.10.10">
    <property type="entry name" value="Winged helix-like DNA-binding domain superfamily/Winged helix DNA-binding domain"/>
    <property type="match status" value="1"/>
</dbReference>
<dbReference type="NCBIfam" id="TIGR04176">
    <property type="entry name" value="MarR_EPS"/>
    <property type="match status" value="1"/>
</dbReference>
<organism evidence="2 3">
    <name type="scientific">Thermomonas hydrothermalis</name>
    <dbReference type="NCBI Taxonomy" id="213588"/>
    <lineage>
        <taxon>Bacteria</taxon>
        <taxon>Pseudomonadati</taxon>
        <taxon>Pseudomonadota</taxon>
        <taxon>Gammaproteobacteria</taxon>
        <taxon>Lysobacterales</taxon>
        <taxon>Lysobacteraceae</taxon>
        <taxon>Thermomonas</taxon>
    </lineage>
</organism>
<dbReference type="AlphaFoldDB" id="A0A1M4U6Y9"/>
<protein>
    <submittedName>
        <fullName evidence="2">EPS-associated transcriptional regulator, MarR family</fullName>
    </submittedName>
</protein>
<dbReference type="Proteomes" id="UP000242857">
    <property type="component" value="Unassembled WGS sequence"/>
</dbReference>
<evidence type="ECO:0000256" key="1">
    <source>
        <dbReference type="SAM" id="Coils"/>
    </source>
</evidence>
<dbReference type="InterPro" id="IPR026433">
    <property type="entry name" value="MarR_EPS"/>
</dbReference>
<sequence>MASEDLQIEILRRLADSPEVSQRELARQTGVSLGKLNYVLRALIDKGWVKIGNFSRNPDKLAYAYLLTPRGIEAKARLTRQFLARKMQEYDRLRAEIARLQAEVEGQQREPGDSR</sequence>
<dbReference type="InterPro" id="IPR036388">
    <property type="entry name" value="WH-like_DNA-bd_sf"/>
</dbReference>
<gene>
    <name evidence="2" type="ORF">SAMN02745204_00604</name>
</gene>
<accession>A0A1M4U6Y9</accession>
<evidence type="ECO:0000313" key="3">
    <source>
        <dbReference type="Proteomes" id="UP000242857"/>
    </source>
</evidence>
<dbReference type="Pfam" id="PF13412">
    <property type="entry name" value="HTH_24"/>
    <property type="match status" value="1"/>
</dbReference>
<dbReference type="EMBL" id="FQUK01000007">
    <property type="protein sequence ID" value="SHE52404.1"/>
    <property type="molecule type" value="Genomic_DNA"/>
</dbReference>
<reference evidence="3" key="1">
    <citation type="submission" date="2016-11" db="EMBL/GenBank/DDBJ databases">
        <authorList>
            <person name="Varghese N."/>
            <person name="Submissions S."/>
        </authorList>
    </citation>
    <scope>NUCLEOTIDE SEQUENCE [LARGE SCALE GENOMIC DNA]</scope>
    <source>
        <strain evidence="3">DSM 14834</strain>
    </source>
</reference>
<keyword evidence="1" id="KW-0175">Coiled coil</keyword>
<name>A0A1M4U6Y9_9GAMM</name>